<evidence type="ECO:0000256" key="3">
    <source>
        <dbReference type="ARBA" id="ARBA00022490"/>
    </source>
</evidence>
<proteinExistence type="inferred from homology"/>
<dbReference type="PANTHER" id="PTHR34874:SF3">
    <property type="entry name" value="SULFURTRANSFERASE TUSD"/>
    <property type="match status" value="1"/>
</dbReference>
<dbReference type="NCBIfam" id="TIGR03012">
    <property type="entry name" value="sulf_tusD_dsrE"/>
    <property type="match status" value="1"/>
</dbReference>
<keyword evidence="4 5" id="KW-0808">Transferase</keyword>
<gene>
    <name evidence="5" type="ORF">DD681_00380</name>
</gene>
<dbReference type="Pfam" id="PF02635">
    <property type="entry name" value="DsrE"/>
    <property type="match status" value="1"/>
</dbReference>
<evidence type="ECO:0000256" key="4">
    <source>
        <dbReference type="ARBA" id="ARBA00022679"/>
    </source>
</evidence>
<accession>A0A2U8DEL1</accession>
<evidence type="ECO:0000313" key="5">
    <source>
        <dbReference type="EMBL" id="AWH90286.1"/>
    </source>
</evidence>
<dbReference type="EMBL" id="CP029161">
    <property type="protein sequence ID" value="AWH90286.1"/>
    <property type="molecule type" value="Genomic_DNA"/>
</dbReference>
<name>A0A2U8DEL1_9GAMM</name>
<evidence type="ECO:0000313" key="6">
    <source>
        <dbReference type="Proteomes" id="UP000244884"/>
    </source>
</evidence>
<dbReference type="SUPFAM" id="SSF75169">
    <property type="entry name" value="DsrEFH-like"/>
    <property type="match status" value="1"/>
</dbReference>
<evidence type="ECO:0000256" key="2">
    <source>
        <dbReference type="ARBA" id="ARBA00007067"/>
    </source>
</evidence>
<dbReference type="InterPro" id="IPR027396">
    <property type="entry name" value="DsrEFH-like"/>
</dbReference>
<dbReference type="NCBIfam" id="NF001237">
    <property type="entry name" value="PRK00207.1"/>
    <property type="match status" value="1"/>
</dbReference>
<dbReference type="Proteomes" id="UP000244884">
    <property type="component" value="Chromosome"/>
</dbReference>
<keyword evidence="3" id="KW-0963">Cytoplasm</keyword>
<dbReference type="OrthoDB" id="9787483at2"/>
<dbReference type="AlphaFoldDB" id="A0A2U8DEL1"/>
<reference evidence="5 6" key="1">
    <citation type="submission" date="2018-04" db="EMBL/GenBank/DDBJ databases">
        <title>Genome sequence of Buchnera aphidicola from Melaphis sacchari.</title>
        <authorList>
            <person name="Geib S.M."/>
            <person name="Palmer N.A."/>
            <person name="Sattler S.E."/>
            <person name="Sarath G."/>
        </authorList>
    </citation>
    <scope>NUCLEOTIDE SEQUENCE [LARGE SCALE GENOMIC DNA]</scope>
    <source>
        <strain evidence="5 6">LSU</strain>
    </source>
</reference>
<dbReference type="InterPro" id="IPR003787">
    <property type="entry name" value="Sulphur_relay_DsrE/F-like"/>
</dbReference>
<dbReference type="GO" id="GO:1990228">
    <property type="term" value="C:sulfurtransferase complex"/>
    <property type="evidence" value="ECO:0007669"/>
    <property type="project" value="TreeGrafter"/>
</dbReference>
<dbReference type="RefSeq" id="WP_158341057.1">
    <property type="nucleotide sequence ID" value="NZ_CP029161.1"/>
</dbReference>
<protein>
    <submittedName>
        <fullName evidence="5">Sulfurtransferase complex subunit TusD</fullName>
    </submittedName>
</protein>
<dbReference type="PANTHER" id="PTHR34874">
    <property type="entry name" value="PROTEIN YCHN"/>
    <property type="match status" value="1"/>
</dbReference>
<comment type="subcellular location">
    <subcellularLocation>
        <location evidence="1">Cytoplasm</location>
    </subcellularLocation>
</comment>
<evidence type="ECO:0000256" key="1">
    <source>
        <dbReference type="ARBA" id="ARBA00004496"/>
    </source>
</evidence>
<dbReference type="GO" id="GO:0002143">
    <property type="term" value="P:tRNA wobble position uridine thiolation"/>
    <property type="evidence" value="ECO:0007669"/>
    <property type="project" value="TreeGrafter"/>
</dbReference>
<sequence>MNYTVLVTGAAYGTQNASTAFLFCQSLIKMNHNLNSVFFYSDGVLNSSSVSQFSADEFNLIEGWQKLSSEHCIKLYVCASSAVRRGIVEDEIFLKEKIKKGNLSQYFQLSGLMELANSIKYSDRIIQF</sequence>
<comment type="similarity">
    <text evidence="2">Belongs to the DsrE/TusD family.</text>
</comment>
<dbReference type="InterPro" id="IPR017463">
    <property type="entry name" value="Sulphur_relay_TusD/DsrE"/>
</dbReference>
<dbReference type="GO" id="GO:0016783">
    <property type="term" value="F:sulfurtransferase activity"/>
    <property type="evidence" value="ECO:0007669"/>
    <property type="project" value="InterPro"/>
</dbReference>
<dbReference type="Gene3D" id="3.40.1260.10">
    <property type="entry name" value="DsrEFH-like"/>
    <property type="match status" value="1"/>
</dbReference>
<organism evidence="5 6">
    <name type="scientific">Buchnera aphidicola</name>
    <name type="common">Melanaphis sacchari</name>
    <dbReference type="NCBI Taxonomy" id="2173854"/>
    <lineage>
        <taxon>Bacteria</taxon>
        <taxon>Pseudomonadati</taxon>
        <taxon>Pseudomonadota</taxon>
        <taxon>Gammaproteobacteria</taxon>
        <taxon>Enterobacterales</taxon>
        <taxon>Erwiniaceae</taxon>
        <taxon>Buchnera</taxon>
    </lineage>
</organism>
<dbReference type="GO" id="GO:0097163">
    <property type="term" value="F:sulfur carrier activity"/>
    <property type="evidence" value="ECO:0007669"/>
    <property type="project" value="TreeGrafter"/>
</dbReference>